<dbReference type="EMBL" id="JASOOE010000012">
    <property type="protein sequence ID" value="MDK7187688.1"/>
    <property type="molecule type" value="Genomic_DNA"/>
</dbReference>
<evidence type="ECO:0000313" key="5">
    <source>
        <dbReference type="EMBL" id="MDK7187688.1"/>
    </source>
</evidence>
<evidence type="ECO:0000256" key="1">
    <source>
        <dbReference type="ARBA" id="ARBA00023015"/>
    </source>
</evidence>
<dbReference type="PANTHER" id="PTHR43280">
    <property type="entry name" value="ARAC-FAMILY TRANSCRIPTIONAL REGULATOR"/>
    <property type="match status" value="1"/>
</dbReference>
<organism evidence="5 6">
    <name type="scientific">Facklamia hominis</name>
    <dbReference type="NCBI Taxonomy" id="178214"/>
    <lineage>
        <taxon>Bacteria</taxon>
        <taxon>Bacillati</taxon>
        <taxon>Bacillota</taxon>
        <taxon>Bacilli</taxon>
        <taxon>Lactobacillales</taxon>
        <taxon>Aerococcaceae</taxon>
        <taxon>Facklamia</taxon>
    </lineage>
</organism>
<gene>
    <name evidence="5" type="ORF">QP433_06815</name>
</gene>
<proteinExistence type="predicted"/>
<dbReference type="Pfam" id="PF02311">
    <property type="entry name" value="AraC_binding"/>
    <property type="match status" value="1"/>
</dbReference>
<feature type="domain" description="HTH araC/xylS-type" evidence="4">
    <location>
        <begin position="166"/>
        <end position="264"/>
    </location>
</feature>
<dbReference type="InterPro" id="IPR018060">
    <property type="entry name" value="HTH_AraC"/>
</dbReference>
<evidence type="ECO:0000256" key="3">
    <source>
        <dbReference type="ARBA" id="ARBA00023163"/>
    </source>
</evidence>
<dbReference type="Gene3D" id="1.10.10.60">
    <property type="entry name" value="Homeodomain-like"/>
    <property type="match status" value="2"/>
</dbReference>
<dbReference type="GO" id="GO:0043565">
    <property type="term" value="F:sequence-specific DNA binding"/>
    <property type="evidence" value="ECO:0007669"/>
    <property type="project" value="InterPro"/>
</dbReference>
<name>A0AAJ1Q4T6_9LACT</name>
<accession>A0AAJ1Q4T6</accession>
<dbReference type="InterPro" id="IPR003313">
    <property type="entry name" value="AraC-bd"/>
</dbReference>
<dbReference type="PROSITE" id="PS01124">
    <property type="entry name" value="HTH_ARAC_FAMILY_2"/>
    <property type="match status" value="1"/>
</dbReference>
<dbReference type="PROSITE" id="PS00041">
    <property type="entry name" value="HTH_ARAC_FAMILY_1"/>
    <property type="match status" value="1"/>
</dbReference>
<dbReference type="GO" id="GO:0003700">
    <property type="term" value="F:DNA-binding transcription factor activity"/>
    <property type="evidence" value="ECO:0007669"/>
    <property type="project" value="InterPro"/>
</dbReference>
<dbReference type="InterPro" id="IPR009057">
    <property type="entry name" value="Homeodomain-like_sf"/>
</dbReference>
<dbReference type="InterPro" id="IPR020449">
    <property type="entry name" value="Tscrpt_reg_AraC-type_HTH"/>
</dbReference>
<sequence length="270" mass="30912">MYISNINTASIRLENIELDRISEGSPKTIHSHDHLTILYLAKGAATCSHHDTRDNIKKKDLIILNPNQQVTIDPIRKIEYIQLDITGVVFISSSKIEGDHGVFVVADEGQMIKYYLDLALLESKNGFRGSDIILRKLTECVLAHILRHHNLSIKDSSIQVKHEEIEEIKEHIRQNFNRKVSLDELSELVDINKYYLIRLFKQQTGLSPIDYLIHLRLAEAERLLTSTDTDIAEISNYVGFHSASHFSKTFKEANGLTPSAYRRKFSRIGF</sequence>
<reference evidence="5" key="1">
    <citation type="submission" date="2023-05" db="EMBL/GenBank/DDBJ databases">
        <title>Cataloging the Phylogenetic Diversity of Human Bladder Bacteria.</title>
        <authorList>
            <person name="Du J."/>
        </authorList>
    </citation>
    <scope>NUCLEOTIDE SEQUENCE</scope>
    <source>
        <strain evidence="5">UMB1231</strain>
    </source>
</reference>
<evidence type="ECO:0000259" key="4">
    <source>
        <dbReference type="PROSITE" id="PS01124"/>
    </source>
</evidence>
<dbReference type="PANTHER" id="PTHR43280:SF34">
    <property type="entry name" value="ARAC-FAMILY TRANSCRIPTIONAL REGULATOR"/>
    <property type="match status" value="1"/>
</dbReference>
<dbReference type="SMART" id="SM00342">
    <property type="entry name" value="HTH_ARAC"/>
    <property type="match status" value="1"/>
</dbReference>
<protein>
    <submittedName>
        <fullName evidence="5">AraC family transcriptional regulator</fullName>
    </submittedName>
</protein>
<dbReference type="Pfam" id="PF12833">
    <property type="entry name" value="HTH_18"/>
    <property type="match status" value="1"/>
</dbReference>
<dbReference type="Proteomes" id="UP001229251">
    <property type="component" value="Unassembled WGS sequence"/>
</dbReference>
<dbReference type="PRINTS" id="PR00032">
    <property type="entry name" value="HTHARAC"/>
</dbReference>
<keyword evidence="3" id="KW-0804">Transcription</keyword>
<dbReference type="AlphaFoldDB" id="A0AAJ1Q4T6"/>
<dbReference type="SUPFAM" id="SSF46689">
    <property type="entry name" value="Homeodomain-like"/>
    <property type="match status" value="2"/>
</dbReference>
<keyword evidence="1" id="KW-0805">Transcription regulation</keyword>
<evidence type="ECO:0000256" key="2">
    <source>
        <dbReference type="ARBA" id="ARBA00023125"/>
    </source>
</evidence>
<dbReference type="RefSeq" id="WP_006908371.1">
    <property type="nucleotide sequence ID" value="NZ_CAUPDI010000003.1"/>
</dbReference>
<evidence type="ECO:0000313" key="6">
    <source>
        <dbReference type="Proteomes" id="UP001229251"/>
    </source>
</evidence>
<keyword evidence="2" id="KW-0238">DNA-binding</keyword>
<comment type="caution">
    <text evidence="5">The sequence shown here is derived from an EMBL/GenBank/DDBJ whole genome shotgun (WGS) entry which is preliminary data.</text>
</comment>
<dbReference type="InterPro" id="IPR018062">
    <property type="entry name" value="HTH_AraC-typ_CS"/>
</dbReference>